<reference evidence="7" key="1">
    <citation type="submission" date="2017-09" db="EMBL/GenBank/DDBJ databases">
        <title>FDA dAtabase for Regulatory Grade micrObial Sequences (FDA-ARGOS): Supporting development and validation of Infectious Disease Dx tests.</title>
        <authorList>
            <person name="Minogue T."/>
            <person name="Wolcott M."/>
            <person name="Wasieloski L."/>
            <person name="Aguilar W."/>
            <person name="Moore D."/>
            <person name="Tallon L."/>
            <person name="Sadzewicz L."/>
            <person name="Ott S."/>
            <person name="Zhao X."/>
            <person name="Nagaraj S."/>
            <person name="Vavikolanu K."/>
            <person name="Aluvathingal J."/>
            <person name="Nadendla S."/>
            <person name="Sichtig H."/>
        </authorList>
    </citation>
    <scope>NUCLEOTIDE SEQUENCE [LARGE SCALE GENOMIC DNA]</scope>
    <source>
        <strain evidence="7">FDAARGOS_394</strain>
    </source>
</reference>
<dbReference type="SUPFAM" id="SSF55031">
    <property type="entry name" value="Bacterial exopeptidase dimerisation domain"/>
    <property type="match status" value="1"/>
</dbReference>
<feature type="binding site" evidence="4">
    <location>
        <position position="296"/>
    </location>
    <ligand>
        <name>allantoate</name>
        <dbReference type="ChEBI" id="CHEBI:17536"/>
    </ligand>
</feature>
<dbReference type="NCBIfam" id="NF006771">
    <property type="entry name" value="PRK09290.1-5"/>
    <property type="match status" value="1"/>
</dbReference>
<dbReference type="Gene3D" id="3.40.630.10">
    <property type="entry name" value="Zn peptidases"/>
    <property type="match status" value="1"/>
</dbReference>
<feature type="binding site" evidence="4">
    <location>
        <position position="232"/>
    </location>
    <ligand>
        <name>allantoate</name>
        <dbReference type="ChEBI" id="CHEBI:17536"/>
    </ligand>
</feature>
<feature type="region of interest" description="Disordered" evidence="5">
    <location>
        <begin position="1"/>
        <end position="21"/>
    </location>
</feature>
<dbReference type="STRING" id="1219032.GCA_001515545_03079"/>
<sequence length="433" mass="46450">MHDASAPSSLPATQPSALPPIDGERLWRSLETLSGFTRPDVPWTRRAFSPEYTAARAWLRQAFEAAGLQVRLDAAGNLIGRRPGRRNDLKPLATGSHTDTVNAGGRFDGILGVLAGLEVAHALQDADTMLEHPFEVIDFLCEEPSDYGISCVGSRAMAGQLSADMLAASDGQGDTLGQALQRLGARPDALAEADRRADGFAAFVELHIEQGPMLERAGLAIGAVTDIVGIRRAQLFFEGQPDHAGTTPMEERSDALVAAATVIRQAQRLARQWSRTRPHYVVATVGRMAVSPNASNTVPGLVDLTLEVRSNHAPVLQEFWEVLARRCDPAIARLGVQWRVEPRTHVDPVPCATLVTAAVAQAAQRLELPCRSMPSGAGHDAMYVAHCGPSGMIFIPCLDGRSHSAVEWASPAQVLAGTRVLAATLQDLDRQLD</sequence>
<dbReference type="SUPFAM" id="SSF53187">
    <property type="entry name" value="Zn-dependent exopeptidases"/>
    <property type="match status" value="1"/>
</dbReference>
<feature type="compositionally biased region" description="Polar residues" evidence="5">
    <location>
        <begin position="1"/>
        <end position="16"/>
    </location>
</feature>
<dbReference type="AlphaFoldDB" id="A0A2A7UT91"/>
<feature type="binding site" evidence="3">
    <location>
        <position position="403"/>
    </location>
    <ligand>
        <name>Zn(2+)</name>
        <dbReference type="ChEBI" id="CHEBI:29105"/>
        <label>2</label>
    </ligand>
</feature>
<dbReference type="PANTHER" id="PTHR32494:SF5">
    <property type="entry name" value="ALLANTOATE AMIDOHYDROLASE"/>
    <property type="match status" value="1"/>
</dbReference>
<evidence type="ECO:0000256" key="2">
    <source>
        <dbReference type="ARBA" id="ARBA00022801"/>
    </source>
</evidence>
<keyword evidence="3" id="KW-0862">Zinc</keyword>
<dbReference type="OrthoDB" id="9808195at2"/>
<protein>
    <submittedName>
        <fullName evidence="6">Zn-dependent hydrolase</fullName>
    </submittedName>
</protein>
<accession>A0A2A7UT91</accession>
<feature type="binding site" evidence="3">
    <location>
        <position position="108"/>
    </location>
    <ligand>
        <name>Zn(2+)</name>
        <dbReference type="ChEBI" id="CHEBI:29105"/>
        <label>2</label>
    </ligand>
</feature>
<dbReference type="GO" id="GO:0016813">
    <property type="term" value="F:hydrolase activity, acting on carbon-nitrogen (but not peptide) bonds, in linear amidines"/>
    <property type="evidence" value="ECO:0007669"/>
    <property type="project" value="InterPro"/>
</dbReference>
<evidence type="ECO:0000256" key="1">
    <source>
        <dbReference type="ARBA" id="ARBA00006153"/>
    </source>
</evidence>
<dbReference type="Gene3D" id="3.30.70.360">
    <property type="match status" value="1"/>
</dbReference>
<dbReference type="Proteomes" id="UP000220246">
    <property type="component" value="Unassembled WGS sequence"/>
</dbReference>
<dbReference type="NCBIfam" id="TIGR01879">
    <property type="entry name" value="hydantase"/>
    <property type="match status" value="1"/>
</dbReference>
<dbReference type="PIRSF" id="PIRSF001235">
    <property type="entry name" value="Amidase_carbamoylase"/>
    <property type="match status" value="1"/>
</dbReference>
<feature type="binding site" evidence="3">
    <location>
        <position position="97"/>
    </location>
    <ligand>
        <name>Zn(2+)</name>
        <dbReference type="ChEBI" id="CHEBI:29105"/>
        <label>1</label>
    </ligand>
</feature>
<dbReference type="InterPro" id="IPR002933">
    <property type="entry name" value="Peptidase_M20"/>
</dbReference>
<comment type="similarity">
    <text evidence="1">Belongs to the peptidase M20 family.</text>
</comment>
<keyword evidence="2 6" id="KW-0378">Hydrolase</keyword>
<dbReference type="PANTHER" id="PTHR32494">
    <property type="entry name" value="ALLANTOATE DEIMINASE-RELATED"/>
    <property type="match status" value="1"/>
</dbReference>
<keyword evidence="3" id="KW-0479">Metal-binding</keyword>
<evidence type="ECO:0000256" key="4">
    <source>
        <dbReference type="PIRSR" id="PIRSR001235-2"/>
    </source>
</evidence>
<comment type="caution">
    <text evidence="6">The sequence shown here is derived from an EMBL/GenBank/DDBJ whole genome shotgun (WGS) entry which is preliminary data.</text>
</comment>
<feature type="binding site" evidence="3">
    <location>
        <position position="143"/>
    </location>
    <ligand>
        <name>Zn(2+)</name>
        <dbReference type="ChEBI" id="CHEBI:29105"/>
        <label>2</label>
    </ligand>
</feature>
<dbReference type="RefSeq" id="WP_066539636.1">
    <property type="nucleotide sequence ID" value="NZ_PDEA01000001.1"/>
</dbReference>
<organism evidence="6 7">
    <name type="scientific">Comamonas terrigena</name>
    <dbReference type="NCBI Taxonomy" id="32013"/>
    <lineage>
        <taxon>Bacteria</taxon>
        <taxon>Pseudomonadati</taxon>
        <taxon>Pseudomonadota</taxon>
        <taxon>Betaproteobacteria</taxon>
        <taxon>Burkholderiales</taxon>
        <taxon>Comamonadaceae</taxon>
        <taxon>Comamonas</taxon>
    </lineage>
</organism>
<feature type="binding site" evidence="3">
    <location>
        <position position="207"/>
    </location>
    <ligand>
        <name>Zn(2+)</name>
        <dbReference type="ChEBI" id="CHEBI:29105"/>
        <label>1</label>
    </ligand>
</feature>
<dbReference type="Pfam" id="PF01546">
    <property type="entry name" value="Peptidase_M20"/>
    <property type="match status" value="1"/>
</dbReference>
<evidence type="ECO:0000313" key="7">
    <source>
        <dbReference type="Proteomes" id="UP000220246"/>
    </source>
</evidence>
<dbReference type="EMBL" id="PDEA01000001">
    <property type="protein sequence ID" value="PEH88487.1"/>
    <property type="molecule type" value="Genomic_DNA"/>
</dbReference>
<comment type="cofactor">
    <cofactor evidence="3">
        <name>Zn(2+)</name>
        <dbReference type="ChEBI" id="CHEBI:29105"/>
    </cofactor>
    <text evidence="3">Binds 2 Zn(2+) ions per subunit.</text>
</comment>
<dbReference type="GeneID" id="80800463"/>
<dbReference type="GO" id="GO:0046872">
    <property type="term" value="F:metal ion binding"/>
    <property type="evidence" value="ECO:0007669"/>
    <property type="project" value="UniProtKB-KW"/>
</dbReference>
<feature type="binding site" evidence="3">
    <location>
        <position position="108"/>
    </location>
    <ligand>
        <name>Zn(2+)</name>
        <dbReference type="ChEBI" id="CHEBI:29105"/>
        <label>1</label>
    </ligand>
</feature>
<feature type="binding site" evidence="4">
    <location>
        <position position="309"/>
    </location>
    <ligand>
        <name>allantoate</name>
        <dbReference type="ChEBI" id="CHEBI:17536"/>
    </ligand>
</feature>
<dbReference type="InterPro" id="IPR036264">
    <property type="entry name" value="Bact_exopeptidase_dim_dom"/>
</dbReference>
<dbReference type="InterPro" id="IPR010158">
    <property type="entry name" value="Amidase_Cbmase"/>
</dbReference>
<gene>
    <name evidence="6" type="ORF">CRM82_07615</name>
</gene>
<keyword evidence="7" id="KW-1185">Reference proteome</keyword>
<evidence type="ECO:0000256" key="5">
    <source>
        <dbReference type="SAM" id="MobiDB-lite"/>
    </source>
</evidence>
<name>A0A2A7UT91_COMTR</name>
<evidence type="ECO:0000256" key="3">
    <source>
        <dbReference type="PIRSR" id="PIRSR001235-1"/>
    </source>
</evidence>
<proteinExistence type="inferred from homology"/>
<evidence type="ECO:0000313" key="6">
    <source>
        <dbReference type="EMBL" id="PEH88487.1"/>
    </source>
</evidence>
<dbReference type="CDD" id="cd03884">
    <property type="entry name" value="M20_bAS"/>
    <property type="match status" value="1"/>
</dbReference>